<dbReference type="Pfam" id="PF02518">
    <property type="entry name" value="HATPase_c"/>
    <property type="match status" value="1"/>
</dbReference>
<accession>A0A3B1CG25</accession>
<dbReference type="GO" id="GO:0034220">
    <property type="term" value="P:monoatomic ion transmembrane transport"/>
    <property type="evidence" value="ECO:0007669"/>
    <property type="project" value="UniProtKB-KW"/>
</dbReference>
<dbReference type="InterPro" id="IPR005467">
    <property type="entry name" value="His_kinase_dom"/>
</dbReference>
<keyword evidence="2" id="KW-0812">Transmembrane</keyword>
<keyword evidence="2" id="KW-0472">Membrane</keyword>
<sequence>MSHKQSRLDDPKPFPKRVKYTTSRPAVTFLKFKYIIILFLLIIGIIPGLLGLAGIYRASEKELIEYKGLYFMEVASFTAFQVEQILDNELETIQRFARLPTIKNILIFQNENTIKEIEHLRKIIMPELARRYFVTNIFNNSGNLVFSSMVGGQVSSLDLSGEALADVMQKGMMYVTDVLETSLPDKQYYIEIFAPIKEDDGAIIGMIQARYTIDQLFDTIKNVTIGRSGHANLIVSTGDILVCPIFPPRSHKVGAGLLQKIAKGSPGWAIANDDGHGSSGTIVGFSPVRLTKKSLSYNSFENKKWFVFTRQEPYETYESIKKLQTDVTLYAGLFILLVFGIAAFAFRQIVNAQQSHQSEVVYKEKAESIKQILANFQQLMFIPLEEIRKGLEDIEGEESSREFNRSKLKKAKKSLLDMNSLIEHLAYYTQADRYDMEPVDLAKVVNDSLSWLDFIMGRKHIAIRLEKPEEPVLLRSQTKLLNVVVMNILLNAMHSMDNAGEIKIIIRKTNGWGVCEIQDHGTGIPAEDMENIFDPFFTTKKGRKGHGLGLSVSRGIIENHGGQISIKSAKDEGTLIEIKLKLWESN</sequence>
<dbReference type="PRINTS" id="PR00344">
    <property type="entry name" value="BCTRLSENSOR"/>
</dbReference>
<keyword evidence="4" id="KW-0407">Ion channel</keyword>
<dbReference type="CDD" id="cd18773">
    <property type="entry name" value="PDC1_HK_sensor"/>
    <property type="match status" value="1"/>
</dbReference>
<evidence type="ECO:0000256" key="2">
    <source>
        <dbReference type="SAM" id="Phobius"/>
    </source>
</evidence>
<dbReference type="EC" id="2.7.3.-" evidence="4"/>
<keyword evidence="4" id="KW-0418">Kinase</keyword>
<dbReference type="InterPro" id="IPR036890">
    <property type="entry name" value="HATPase_C_sf"/>
</dbReference>
<name>A0A3B1CG25_9ZZZZ</name>
<keyword evidence="2" id="KW-1133">Transmembrane helix</keyword>
<protein>
    <submittedName>
        <fullName evidence="4">Osmosensitive K+ channel histidine kinase KdpD</fullName>
        <ecNumber evidence="4">2.7.3.-</ecNumber>
    </submittedName>
</protein>
<keyword evidence="4" id="KW-0813">Transport</keyword>
<organism evidence="4">
    <name type="scientific">hydrothermal vent metagenome</name>
    <dbReference type="NCBI Taxonomy" id="652676"/>
    <lineage>
        <taxon>unclassified sequences</taxon>
        <taxon>metagenomes</taxon>
        <taxon>ecological metagenomes</taxon>
    </lineage>
</organism>
<evidence type="ECO:0000256" key="1">
    <source>
        <dbReference type="ARBA" id="ARBA00022553"/>
    </source>
</evidence>
<dbReference type="SUPFAM" id="SSF55874">
    <property type="entry name" value="ATPase domain of HSP90 chaperone/DNA topoisomerase II/histidine kinase"/>
    <property type="match status" value="1"/>
</dbReference>
<proteinExistence type="predicted"/>
<dbReference type="PROSITE" id="PS50109">
    <property type="entry name" value="HIS_KIN"/>
    <property type="match status" value="1"/>
</dbReference>
<dbReference type="CDD" id="cd00075">
    <property type="entry name" value="HATPase"/>
    <property type="match status" value="1"/>
</dbReference>
<reference evidence="4" key="1">
    <citation type="submission" date="2018-06" db="EMBL/GenBank/DDBJ databases">
        <authorList>
            <person name="Zhirakovskaya E."/>
        </authorList>
    </citation>
    <scope>NUCLEOTIDE SEQUENCE</scope>
</reference>
<keyword evidence="4" id="KW-0406">Ion transport</keyword>
<feature type="domain" description="Histidine kinase" evidence="3">
    <location>
        <begin position="375"/>
        <end position="584"/>
    </location>
</feature>
<dbReference type="SMART" id="SM00387">
    <property type="entry name" value="HATPase_c"/>
    <property type="match status" value="1"/>
</dbReference>
<evidence type="ECO:0000259" key="3">
    <source>
        <dbReference type="PROSITE" id="PS50109"/>
    </source>
</evidence>
<feature type="transmembrane region" description="Helical" evidence="2">
    <location>
        <begin position="34"/>
        <end position="56"/>
    </location>
</feature>
<feature type="transmembrane region" description="Helical" evidence="2">
    <location>
        <begin position="327"/>
        <end position="346"/>
    </location>
</feature>
<dbReference type="PANTHER" id="PTHR43547:SF2">
    <property type="entry name" value="HYBRID SIGNAL TRANSDUCTION HISTIDINE KINASE C"/>
    <property type="match status" value="1"/>
</dbReference>
<dbReference type="AlphaFoldDB" id="A0A3B1CG25"/>
<dbReference type="Gene3D" id="3.30.565.10">
    <property type="entry name" value="Histidine kinase-like ATPase, C-terminal domain"/>
    <property type="match status" value="1"/>
</dbReference>
<dbReference type="GO" id="GO:0000155">
    <property type="term" value="F:phosphorelay sensor kinase activity"/>
    <property type="evidence" value="ECO:0007669"/>
    <property type="project" value="TreeGrafter"/>
</dbReference>
<evidence type="ECO:0000313" key="4">
    <source>
        <dbReference type="EMBL" id="VAX25521.1"/>
    </source>
</evidence>
<gene>
    <name evidence="4" type="ORF">MNBD_NITROSPINAE02-1193</name>
</gene>
<dbReference type="InterPro" id="IPR003594">
    <property type="entry name" value="HATPase_dom"/>
</dbReference>
<keyword evidence="1" id="KW-0597">Phosphoprotein</keyword>
<dbReference type="InterPro" id="IPR004358">
    <property type="entry name" value="Sig_transdc_His_kin-like_C"/>
</dbReference>
<dbReference type="EMBL" id="UOGE01000106">
    <property type="protein sequence ID" value="VAX25521.1"/>
    <property type="molecule type" value="Genomic_DNA"/>
</dbReference>
<keyword evidence="4" id="KW-0808">Transferase</keyword>
<dbReference type="Gene3D" id="3.30.450.20">
    <property type="entry name" value="PAS domain"/>
    <property type="match status" value="1"/>
</dbReference>
<dbReference type="PANTHER" id="PTHR43547">
    <property type="entry name" value="TWO-COMPONENT HISTIDINE KINASE"/>
    <property type="match status" value="1"/>
</dbReference>